<protein>
    <recommendedName>
        <fullName evidence="3">Anti-sigma factor RsgI-like middle domain-containing protein</fullName>
    </recommendedName>
</protein>
<feature type="compositionally biased region" description="Basic and acidic residues" evidence="1">
    <location>
        <begin position="314"/>
        <end position="327"/>
    </location>
</feature>
<evidence type="ECO:0000256" key="1">
    <source>
        <dbReference type="SAM" id="MobiDB-lite"/>
    </source>
</evidence>
<keyword evidence="5" id="KW-1185">Reference proteome</keyword>
<accession>A0ABM7T8D2</accession>
<feature type="domain" description="Anti-sigma factor RsgI-like middle" evidence="3">
    <location>
        <begin position="95"/>
        <end position="233"/>
    </location>
</feature>
<evidence type="ECO:0000313" key="5">
    <source>
        <dbReference type="Proteomes" id="UP000824633"/>
    </source>
</evidence>
<dbReference type="RefSeq" id="WP_224033987.1">
    <property type="nucleotide sequence ID" value="NZ_AP024849.1"/>
</dbReference>
<dbReference type="Pfam" id="PF23750">
    <property type="entry name" value="RsgI_M"/>
    <property type="match status" value="1"/>
</dbReference>
<evidence type="ECO:0000256" key="2">
    <source>
        <dbReference type="SAM" id="Phobius"/>
    </source>
</evidence>
<feature type="region of interest" description="Disordered" evidence="1">
    <location>
        <begin position="259"/>
        <end position="288"/>
    </location>
</feature>
<feature type="compositionally biased region" description="Basic and acidic residues" evidence="1">
    <location>
        <begin position="334"/>
        <end position="350"/>
    </location>
</feature>
<name>A0ABM7T8D2_9CLOT</name>
<gene>
    <name evidence="4" type="ORF">psyc5s11_37290</name>
</gene>
<dbReference type="InterPro" id="IPR055431">
    <property type="entry name" value="RsgI_M"/>
</dbReference>
<sequence length="415" mass="45101">MDDKLFDILDDLNIRDTKLLLDEDIKLSLDSSTRKRIEKSIKKKTGCYRESNVNKEKINNILGGIFMKKKIALALSAAVILSLAGGGYAYAKTPVAYVSMDINPSVELGVNAFDTVVSVEAYNKDGEKILEGTDLVNTDVKAAVSAVISNAISEGYITQDVTTTSAVVVEITTSTDKESVATELNESLKEVAEVTLDNNDVDAEVETEKVALVRRDEARKLGITPGKLNLIQKLQQLDSAITIEDYKDSSVKDIQKKTKELRKNNKSQETTTEDSTSTDTKADVATDATADTVTEQATLSETSNDLEEAKIVEQEKNNNGNAKKEENNNVNSNSKKEENSNTNGNEEKKTTTTTTEKQNNSNNVKSQENSNSSKSENSSSSDSKGNSSNSNVLKASDSYNGNSSSENKGDNKNKN</sequence>
<dbReference type="Proteomes" id="UP000824633">
    <property type="component" value="Chromosome"/>
</dbReference>
<reference evidence="5" key="1">
    <citation type="submission" date="2021-07" db="EMBL/GenBank/DDBJ databases">
        <title>Complete genome sequencing of a Clostridium isolate.</title>
        <authorList>
            <person name="Ueki A."/>
            <person name="Tonouchi A."/>
        </authorList>
    </citation>
    <scope>NUCLEOTIDE SEQUENCE [LARGE SCALE GENOMIC DNA]</scope>
    <source>
        <strain evidence="5">C5S11</strain>
    </source>
</reference>
<keyword evidence="2" id="KW-0812">Transmembrane</keyword>
<feature type="region of interest" description="Disordered" evidence="1">
    <location>
        <begin position="314"/>
        <end position="415"/>
    </location>
</feature>
<feature type="transmembrane region" description="Helical" evidence="2">
    <location>
        <begin position="71"/>
        <end position="91"/>
    </location>
</feature>
<proteinExistence type="predicted"/>
<dbReference type="EMBL" id="AP024849">
    <property type="protein sequence ID" value="BCZ47662.1"/>
    <property type="molecule type" value="Genomic_DNA"/>
</dbReference>
<feature type="compositionally biased region" description="Polar residues" evidence="1">
    <location>
        <begin position="397"/>
        <end position="406"/>
    </location>
</feature>
<evidence type="ECO:0000259" key="3">
    <source>
        <dbReference type="Pfam" id="PF23750"/>
    </source>
</evidence>
<feature type="compositionally biased region" description="Low complexity" evidence="1">
    <location>
        <begin position="269"/>
        <end position="288"/>
    </location>
</feature>
<feature type="compositionally biased region" description="Low complexity" evidence="1">
    <location>
        <begin position="351"/>
        <end position="392"/>
    </location>
</feature>
<keyword evidence="2" id="KW-1133">Transmembrane helix</keyword>
<keyword evidence="2" id="KW-0472">Membrane</keyword>
<evidence type="ECO:0000313" key="4">
    <source>
        <dbReference type="EMBL" id="BCZ47662.1"/>
    </source>
</evidence>
<organism evidence="4 5">
    <name type="scientific">Clostridium gelidum</name>
    <dbReference type="NCBI Taxonomy" id="704125"/>
    <lineage>
        <taxon>Bacteria</taxon>
        <taxon>Bacillati</taxon>
        <taxon>Bacillota</taxon>
        <taxon>Clostridia</taxon>
        <taxon>Eubacteriales</taxon>
        <taxon>Clostridiaceae</taxon>
        <taxon>Clostridium</taxon>
    </lineage>
</organism>